<reference evidence="1 2" key="1">
    <citation type="submission" date="2019-07" db="EMBL/GenBank/DDBJ databases">
        <authorList>
            <person name="Jastrzebski P J."/>
            <person name="Paukszto L."/>
            <person name="Jastrzebski P J."/>
        </authorList>
    </citation>
    <scope>NUCLEOTIDE SEQUENCE [LARGE SCALE GENOMIC DNA]</scope>
    <source>
        <strain evidence="1 2">WMS-il1</strain>
    </source>
</reference>
<dbReference type="AlphaFoldDB" id="A0A564Y3K8"/>
<dbReference type="EMBL" id="CABIJS010000077">
    <property type="protein sequence ID" value="VUZ41867.1"/>
    <property type="molecule type" value="Genomic_DNA"/>
</dbReference>
<name>A0A564Y3K8_HYMDI</name>
<protein>
    <submittedName>
        <fullName evidence="1">Uncharacterized protein</fullName>
    </submittedName>
</protein>
<dbReference type="Proteomes" id="UP000321570">
    <property type="component" value="Unassembled WGS sequence"/>
</dbReference>
<keyword evidence="2" id="KW-1185">Reference proteome</keyword>
<accession>A0A564Y3K8</accession>
<gene>
    <name evidence="1" type="ORF">WMSIL1_LOCUS2819</name>
</gene>
<evidence type="ECO:0000313" key="2">
    <source>
        <dbReference type="Proteomes" id="UP000321570"/>
    </source>
</evidence>
<organism evidence="1 2">
    <name type="scientific">Hymenolepis diminuta</name>
    <name type="common">Rat tapeworm</name>
    <dbReference type="NCBI Taxonomy" id="6216"/>
    <lineage>
        <taxon>Eukaryota</taxon>
        <taxon>Metazoa</taxon>
        <taxon>Spiralia</taxon>
        <taxon>Lophotrochozoa</taxon>
        <taxon>Platyhelminthes</taxon>
        <taxon>Cestoda</taxon>
        <taxon>Eucestoda</taxon>
        <taxon>Cyclophyllidea</taxon>
        <taxon>Hymenolepididae</taxon>
        <taxon>Hymenolepis</taxon>
    </lineage>
</organism>
<proteinExistence type="predicted"/>
<evidence type="ECO:0000313" key="1">
    <source>
        <dbReference type="EMBL" id="VUZ41867.1"/>
    </source>
</evidence>
<sequence length="171" mass="19133">MKCLPVNMTACLPTSANRNSLGGVSETADKINELYDRPRIHAAETPAPTLVTSQQSDVHTKLQKKLGLIVSHTSPRGSKLRTHSLRRCGNASKHCNQICCYRRIYGDDAKRCQIGRKYPKINSIVLRQTPPLQRYLSSGRKMPSSTCKQKITIFSILTHLSLLFEPSNTKI</sequence>